<dbReference type="RefSeq" id="WP_369752430.1">
    <property type="nucleotide sequence ID" value="NZ_CP165625.1"/>
</dbReference>
<evidence type="ECO:0000313" key="2">
    <source>
        <dbReference type="EMBL" id="XDU94357.1"/>
    </source>
</evidence>
<evidence type="ECO:0000256" key="1">
    <source>
        <dbReference type="SAM" id="SignalP"/>
    </source>
</evidence>
<sequence>MKAYIIAILVLGITSLSYSQDNINDDSDVINYTVENLPAVVIKNAGKDFSVYLPDRNPDSNIRKLENEFIAYNLGKDYEGFNTYLVVMEIENGSLSATYNENGKLTHVVENYKNIQLPGKVIFSVYKSFPGWEIVNDKYLYSQKEGDIQKKQYHLKIKKGNETRKLTVHPNGEIIAGL</sequence>
<keyword evidence="1" id="KW-0732">Signal</keyword>
<organism evidence="2">
    <name type="scientific">Flavobacterium sp. WC2409</name>
    <dbReference type="NCBI Taxonomy" id="3234139"/>
    <lineage>
        <taxon>Bacteria</taxon>
        <taxon>Pseudomonadati</taxon>
        <taxon>Bacteroidota</taxon>
        <taxon>Flavobacteriia</taxon>
        <taxon>Flavobacteriales</taxon>
        <taxon>Flavobacteriaceae</taxon>
        <taxon>Flavobacterium</taxon>
    </lineage>
</organism>
<feature type="chain" id="PRO_5044262181" description="Nicotinate-nucleotide adenylyltransferase" evidence="1">
    <location>
        <begin position="20"/>
        <end position="178"/>
    </location>
</feature>
<proteinExistence type="predicted"/>
<feature type="signal peptide" evidence="1">
    <location>
        <begin position="1"/>
        <end position="19"/>
    </location>
</feature>
<dbReference type="SUPFAM" id="SSF160574">
    <property type="entry name" value="BT0923-like"/>
    <property type="match status" value="1"/>
</dbReference>
<accession>A0AB39VZ74</accession>
<reference evidence="2" key="1">
    <citation type="submission" date="2024-07" db="EMBL/GenBank/DDBJ databases">
        <authorList>
            <person name="Biller S.J."/>
        </authorList>
    </citation>
    <scope>NUCLEOTIDE SEQUENCE</scope>
    <source>
        <strain evidence="2">WC2409</strain>
    </source>
</reference>
<dbReference type="Gene3D" id="3.10.450.360">
    <property type="match status" value="1"/>
</dbReference>
<dbReference type="AlphaFoldDB" id="A0AB39VZ74"/>
<protein>
    <recommendedName>
        <fullName evidence="3">Nicotinate-nucleotide adenylyltransferase</fullName>
    </recommendedName>
</protein>
<name>A0AB39VZ74_9FLAO</name>
<evidence type="ECO:0008006" key="3">
    <source>
        <dbReference type="Google" id="ProtNLM"/>
    </source>
</evidence>
<gene>
    <name evidence="2" type="ORF">AB3G34_10655</name>
</gene>
<dbReference type="EMBL" id="CP165625">
    <property type="protein sequence ID" value="XDU94357.1"/>
    <property type="molecule type" value="Genomic_DNA"/>
</dbReference>